<feature type="domain" description="GST N-terminal" evidence="7">
    <location>
        <begin position="2"/>
        <end position="84"/>
    </location>
</feature>
<proteinExistence type="predicted"/>
<reference evidence="9 10" key="1">
    <citation type="submission" date="2020-08" db="EMBL/GenBank/DDBJ databases">
        <authorList>
            <person name="Hejnol A."/>
        </authorList>
    </citation>
    <scope>NUCLEOTIDE SEQUENCE [LARGE SCALE GENOMIC DNA]</scope>
</reference>
<feature type="region of interest" description="Disordered" evidence="5">
    <location>
        <begin position="222"/>
        <end position="264"/>
    </location>
</feature>
<evidence type="ECO:0000259" key="8">
    <source>
        <dbReference type="PROSITE" id="PS50405"/>
    </source>
</evidence>
<dbReference type="OrthoDB" id="249703at2759"/>
<dbReference type="FunFam" id="3.40.30.10:FF:000233">
    <property type="entry name" value="Elongation factor 1-gamma"/>
    <property type="match status" value="1"/>
</dbReference>
<dbReference type="FunFam" id="3.30.70.1010:FF:000001">
    <property type="entry name" value="Elongation factor 1-gamma 1"/>
    <property type="match status" value="1"/>
</dbReference>
<dbReference type="Gene3D" id="3.30.70.1010">
    <property type="entry name" value="Translation elongation factor EF1B, gamma chain, conserved domain"/>
    <property type="match status" value="1"/>
</dbReference>
<name>A0A7I8VYM7_9ANNE</name>
<evidence type="ECO:0000256" key="5">
    <source>
        <dbReference type="SAM" id="MobiDB-lite"/>
    </source>
</evidence>
<dbReference type="SFLD" id="SFLDS00019">
    <property type="entry name" value="Glutathione_Transferase_(cytos"/>
    <property type="match status" value="1"/>
</dbReference>
<dbReference type="PROSITE" id="PS50040">
    <property type="entry name" value="EF1G_C"/>
    <property type="match status" value="1"/>
</dbReference>
<keyword evidence="10" id="KW-1185">Reference proteome</keyword>
<gene>
    <name evidence="9" type="ORF">DGYR_LOCUS9392</name>
</gene>
<dbReference type="InterPro" id="IPR010987">
    <property type="entry name" value="Glutathione-S-Trfase_C-like"/>
</dbReference>
<dbReference type="InterPro" id="IPR004046">
    <property type="entry name" value="GST_C"/>
</dbReference>
<dbReference type="PANTHER" id="PTHR43986:SF1">
    <property type="entry name" value="ELONGATION FACTOR 1-GAMMA"/>
    <property type="match status" value="1"/>
</dbReference>
<dbReference type="InterPro" id="IPR050802">
    <property type="entry name" value="EF-GSTs"/>
</dbReference>
<dbReference type="InterPro" id="IPR036282">
    <property type="entry name" value="Glutathione-S-Trfase_C_sf"/>
</dbReference>
<dbReference type="InterPro" id="IPR004045">
    <property type="entry name" value="Glutathione_S-Trfase_N"/>
</dbReference>
<organism evidence="9 10">
    <name type="scientific">Dimorphilus gyrociliatus</name>
    <dbReference type="NCBI Taxonomy" id="2664684"/>
    <lineage>
        <taxon>Eukaryota</taxon>
        <taxon>Metazoa</taxon>
        <taxon>Spiralia</taxon>
        <taxon>Lophotrochozoa</taxon>
        <taxon>Annelida</taxon>
        <taxon>Polychaeta</taxon>
        <taxon>Polychaeta incertae sedis</taxon>
        <taxon>Dinophilidae</taxon>
        <taxon>Dimorphilus</taxon>
    </lineage>
</organism>
<dbReference type="SFLD" id="SFLDG00358">
    <property type="entry name" value="Main_(cytGST)"/>
    <property type="match status" value="1"/>
</dbReference>
<keyword evidence="2 4" id="KW-0251">Elongation factor</keyword>
<dbReference type="CDD" id="cd03181">
    <property type="entry name" value="GST_C_EF1Bgamma_like"/>
    <property type="match status" value="1"/>
</dbReference>
<dbReference type="Pfam" id="PF00647">
    <property type="entry name" value="EF1G"/>
    <property type="match status" value="1"/>
</dbReference>
<dbReference type="CDD" id="cd03044">
    <property type="entry name" value="GST_N_EF1Bgamma"/>
    <property type="match status" value="1"/>
</dbReference>
<dbReference type="Pfam" id="PF02798">
    <property type="entry name" value="GST_N"/>
    <property type="match status" value="1"/>
</dbReference>
<dbReference type="PANTHER" id="PTHR43986">
    <property type="entry name" value="ELONGATION FACTOR 1-GAMMA"/>
    <property type="match status" value="1"/>
</dbReference>
<dbReference type="FunFam" id="1.20.1050.10:FF:000006">
    <property type="entry name" value="Elongation factor 1 gamma"/>
    <property type="match status" value="1"/>
</dbReference>
<evidence type="ECO:0000256" key="4">
    <source>
        <dbReference type="PROSITE-ProRule" id="PRU00519"/>
    </source>
</evidence>
<evidence type="ECO:0000256" key="2">
    <source>
        <dbReference type="ARBA" id="ARBA00022768"/>
    </source>
</evidence>
<dbReference type="Gene3D" id="1.20.1050.10">
    <property type="match status" value="1"/>
</dbReference>
<dbReference type="AlphaFoldDB" id="A0A7I8VYM7"/>
<evidence type="ECO:0000256" key="1">
    <source>
        <dbReference type="ARBA" id="ARBA00022218"/>
    </source>
</evidence>
<dbReference type="GO" id="GO:0005634">
    <property type="term" value="C:nucleus"/>
    <property type="evidence" value="ECO:0007669"/>
    <property type="project" value="TreeGrafter"/>
</dbReference>
<dbReference type="SUPFAM" id="SSF52833">
    <property type="entry name" value="Thioredoxin-like"/>
    <property type="match status" value="1"/>
</dbReference>
<dbReference type="Pfam" id="PF00043">
    <property type="entry name" value="GST_C"/>
    <property type="match status" value="1"/>
</dbReference>
<feature type="compositionally biased region" description="Basic and acidic residues" evidence="5">
    <location>
        <begin position="226"/>
        <end position="246"/>
    </location>
</feature>
<dbReference type="GO" id="GO:0005737">
    <property type="term" value="C:cytoplasm"/>
    <property type="evidence" value="ECO:0007669"/>
    <property type="project" value="TreeGrafter"/>
</dbReference>
<sequence length="421" mass="47788">MSCGTLYTYPENFRAFKALIAAEYSGSKITLKSDFVFGETNKSEAFLKKFPLGKVPAFEGNDGTLLFESNAIAYYVANELLRGANAADAAKVLQWVNFADSEILPAACDWTFPCLGIKQFNKTATDSAKQVIKAALSTLNSYLATRTYLVGERVTLADISVVCSMLLLYKLVLDPEFRQPYPHVNRWFTTCINQPSFKKVLGSVELCTKMAQFDAKKWAEFSGQGQKKDKPKKEQKQEPKAAKPKEAAAPAAEPEPEKKPVNKDPFSVCPPTNFNFDAFKKVYSNEDTITKAVPYFWEHFEPENMSIWYCEYKYPEDLTAVFMSCNLISGMFQRLEKLRKAAFGTVLLFGEANNSTISGIWFWRGQDLAFPLCPDWTTDYETYDWKKLDPSSEETKKMVQEYFAWEGDFGGKKFNQGRVYK</sequence>
<dbReference type="Proteomes" id="UP000549394">
    <property type="component" value="Unassembled WGS sequence"/>
</dbReference>
<dbReference type="SUPFAM" id="SSF47616">
    <property type="entry name" value="GST C-terminal domain-like"/>
    <property type="match status" value="1"/>
</dbReference>
<protein>
    <recommendedName>
        <fullName evidence="1">Elongation factor 1-gamma</fullName>
    </recommendedName>
</protein>
<evidence type="ECO:0000313" key="10">
    <source>
        <dbReference type="Proteomes" id="UP000549394"/>
    </source>
</evidence>
<dbReference type="InterPro" id="IPR040079">
    <property type="entry name" value="Glutathione_S-Trfase"/>
</dbReference>
<dbReference type="InterPro" id="IPR036433">
    <property type="entry name" value="EF1B_G_C_sf"/>
</dbReference>
<dbReference type="Gene3D" id="3.40.30.10">
    <property type="entry name" value="Glutaredoxin"/>
    <property type="match status" value="1"/>
</dbReference>
<evidence type="ECO:0000259" key="6">
    <source>
        <dbReference type="PROSITE" id="PS50040"/>
    </source>
</evidence>
<dbReference type="SUPFAM" id="SSF89942">
    <property type="entry name" value="eEF1-gamma domain"/>
    <property type="match status" value="1"/>
</dbReference>
<dbReference type="SMART" id="SM01183">
    <property type="entry name" value="EF1G"/>
    <property type="match status" value="1"/>
</dbReference>
<dbReference type="PROSITE" id="PS50405">
    <property type="entry name" value="GST_CTER"/>
    <property type="match status" value="1"/>
</dbReference>
<evidence type="ECO:0000313" key="9">
    <source>
        <dbReference type="EMBL" id="CAD5121437.1"/>
    </source>
</evidence>
<keyword evidence="3 4" id="KW-0648">Protein biosynthesis</keyword>
<dbReference type="InterPro" id="IPR036249">
    <property type="entry name" value="Thioredoxin-like_sf"/>
</dbReference>
<comment type="caution">
    <text evidence="9">The sequence shown here is derived from an EMBL/GenBank/DDBJ whole genome shotgun (WGS) entry which is preliminary data.</text>
</comment>
<evidence type="ECO:0000259" key="7">
    <source>
        <dbReference type="PROSITE" id="PS50404"/>
    </source>
</evidence>
<evidence type="ECO:0000256" key="3">
    <source>
        <dbReference type="ARBA" id="ARBA00022917"/>
    </source>
</evidence>
<dbReference type="InterPro" id="IPR001662">
    <property type="entry name" value="EF1B_G_C"/>
</dbReference>
<feature type="domain" description="GST C-terminal" evidence="8">
    <location>
        <begin position="85"/>
        <end position="218"/>
    </location>
</feature>
<dbReference type="GO" id="GO:0003746">
    <property type="term" value="F:translation elongation factor activity"/>
    <property type="evidence" value="ECO:0007669"/>
    <property type="project" value="UniProtKB-UniRule"/>
</dbReference>
<dbReference type="EMBL" id="CAJFCJ010000014">
    <property type="protein sequence ID" value="CAD5121437.1"/>
    <property type="molecule type" value="Genomic_DNA"/>
</dbReference>
<feature type="domain" description="EF-1-gamma C-terminal" evidence="6">
    <location>
        <begin position="262"/>
        <end position="421"/>
    </location>
</feature>
<dbReference type="PROSITE" id="PS50404">
    <property type="entry name" value="GST_NTER"/>
    <property type="match status" value="1"/>
</dbReference>
<accession>A0A7I8VYM7</accession>